<keyword evidence="2" id="KW-0378">Hydrolase</keyword>
<dbReference type="InterPro" id="IPR006385">
    <property type="entry name" value="HAD_hydro_SerB1"/>
</dbReference>
<dbReference type="AlphaFoldDB" id="A0A6J6LVZ0"/>
<dbReference type="Gene3D" id="1.20.1440.100">
    <property type="entry name" value="SG protein - dephosphorylation function"/>
    <property type="match status" value="1"/>
</dbReference>
<evidence type="ECO:0000256" key="2">
    <source>
        <dbReference type="ARBA" id="ARBA00022801"/>
    </source>
</evidence>
<dbReference type="NCBIfam" id="TIGR01488">
    <property type="entry name" value="HAD-SF-IB"/>
    <property type="match status" value="1"/>
</dbReference>
<evidence type="ECO:0000313" key="4">
    <source>
        <dbReference type="EMBL" id="CAB4665896.1"/>
    </source>
</evidence>
<evidence type="ECO:0000256" key="1">
    <source>
        <dbReference type="ARBA" id="ARBA00022723"/>
    </source>
</evidence>
<reference evidence="4" key="1">
    <citation type="submission" date="2020-05" db="EMBL/GenBank/DDBJ databases">
        <authorList>
            <person name="Chiriac C."/>
            <person name="Salcher M."/>
            <person name="Ghai R."/>
            <person name="Kavagutti S V."/>
        </authorList>
    </citation>
    <scope>NUCLEOTIDE SEQUENCE</scope>
</reference>
<dbReference type="Gene3D" id="3.40.50.1000">
    <property type="entry name" value="HAD superfamily/HAD-like"/>
    <property type="match status" value="1"/>
</dbReference>
<dbReference type="NCBIfam" id="TIGR01490">
    <property type="entry name" value="HAD-SF-IB-hyp1"/>
    <property type="match status" value="1"/>
</dbReference>
<dbReference type="GO" id="GO:0046872">
    <property type="term" value="F:metal ion binding"/>
    <property type="evidence" value="ECO:0007669"/>
    <property type="project" value="UniProtKB-KW"/>
</dbReference>
<organism evidence="4">
    <name type="scientific">freshwater metagenome</name>
    <dbReference type="NCBI Taxonomy" id="449393"/>
    <lineage>
        <taxon>unclassified sequences</taxon>
        <taxon>metagenomes</taxon>
        <taxon>ecological metagenomes</taxon>
    </lineage>
</organism>
<dbReference type="PANTHER" id="PTHR43344">
    <property type="entry name" value="PHOSPHOSERINE PHOSPHATASE"/>
    <property type="match status" value="1"/>
</dbReference>
<dbReference type="PANTHER" id="PTHR43344:SF13">
    <property type="entry name" value="PHOSPHATASE RV3661-RELATED"/>
    <property type="match status" value="1"/>
</dbReference>
<keyword evidence="1" id="KW-0479">Metal-binding</keyword>
<protein>
    <submittedName>
        <fullName evidence="4">Unannotated protein</fullName>
    </submittedName>
</protein>
<dbReference type="Pfam" id="PF12710">
    <property type="entry name" value="HAD"/>
    <property type="match status" value="1"/>
</dbReference>
<gene>
    <name evidence="4" type="ORF">UFOPK2310_00350</name>
</gene>
<keyword evidence="3" id="KW-0460">Magnesium</keyword>
<dbReference type="InterPro" id="IPR036412">
    <property type="entry name" value="HAD-like_sf"/>
</dbReference>
<dbReference type="SUPFAM" id="SSF56784">
    <property type="entry name" value="HAD-like"/>
    <property type="match status" value="1"/>
</dbReference>
<evidence type="ECO:0000256" key="3">
    <source>
        <dbReference type="ARBA" id="ARBA00022842"/>
    </source>
</evidence>
<proteinExistence type="predicted"/>
<name>A0A6J6LVZ0_9ZZZZ</name>
<dbReference type="GO" id="GO:0016787">
    <property type="term" value="F:hydrolase activity"/>
    <property type="evidence" value="ECO:0007669"/>
    <property type="project" value="UniProtKB-KW"/>
</dbReference>
<dbReference type="InterPro" id="IPR023214">
    <property type="entry name" value="HAD_sf"/>
</dbReference>
<accession>A0A6J6LVZ0</accession>
<sequence>MAMAAFFDLDNTLVRGSSLYHLACDLVRKKVIPRREVMRFARQEMSFIVRRAEPEGVSTSAAARALALVAGRSEDSMLAVTSEFVRKKLPSILVPDVVDELRRFQVHGIKTWLVTASPIELASAIAGQLGMSGAIGTVSEVRDGHYTGNLVDAIAHGPGKVKLVIEQAATHGLELELSWAYSDSINDLPLLASVGMPVVVNPNSQLFKIAKKNGWGVMETSRRGGPVKRIAGHDPRVHYPASA</sequence>
<dbReference type="EMBL" id="CAEZWW010000026">
    <property type="protein sequence ID" value="CAB4665896.1"/>
    <property type="molecule type" value="Genomic_DNA"/>
</dbReference>
<dbReference type="InterPro" id="IPR050582">
    <property type="entry name" value="HAD-like_SerB"/>
</dbReference>